<feature type="signal peptide" evidence="3">
    <location>
        <begin position="1"/>
        <end position="31"/>
    </location>
</feature>
<evidence type="ECO:0000256" key="2">
    <source>
        <dbReference type="ARBA" id="ARBA00022532"/>
    </source>
</evidence>
<dbReference type="SUPFAM" id="SSF53659">
    <property type="entry name" value="Isocitrate/Isopropylmalate dehydrogenase-like"/>
    <property type="match status" value="1"/>
</dbReference>
<keyword evidence="6" id="KW-1185">Reference proteome</keyword>
<dbReference type="GO" id="GO:0005739">
    <property type="term" value="C:mitochondrion"/>
    <property type="evidence" value="ECO:0007669"/>
    <property type="project" value="TreeGrafter"/>
</dbReference>
<proteinExistence type="inferred from homology"/>
<dbReference type="AlphaFoldDB" id="A0A0B2UYL8"/>
<dbReference type="OrthoDB" id="10261637at2759"/>
<dbReference type="GO" id="GO:0006099">
    <property type="term" value="P:tricarboxylic acid cycle"/>
    <property type="evidence" value="ECO:0007669"/>
    <property type="project" value="UniProtKB-KW"/>
</dbReference>
<dbReference type="OMA" id="ILCCANM"/>
<dbReference type="SMART" id="SM01329">
    <property type="entry name" value="Iso_dh"/>
    <property type="match status" value="1"/>
</dbReference>
<comment type="similarity">
    <text evidence="1">Belongs to the isocitrate and isopropylmalate dehydrogenases family.</text>
</comment>
<dbReference type="PANTHER" id="PTHR11835:SF42">
    <property type="entry name" value="ISOCITRATE DEHYDROGENASE [NAD] SUBUNIT BETA, MITOCHONDRIAL"/>
    <property type="match status" value="1"/>
</dbReference>
<dbReference type="Proteomes" id="UP000031036">
    <property type="component" value="Unassembled WGS sequence"/>
</dbReference>
<name>A0A0B2UYL8_TOXCA</name>
<dbReference type="Pfam" id="PF00180">
    <property type="entry name" value="Iso_dh"/>
    <property type="match status" value="1"/>
</dbReference>
<gene>
    <name evidence="5" type="primary">idhb-1</name>
    <name evidence="5" type="ORF">Tcan_08788</name>
</gene>
<accession>A0A0B2UYL8</accession>
<keyword evidence="2" id="KW-0816">Tricarboxylic acid cycle</keyword>
<evidence type="ECO:0000256" key="3">
    <source>
        <dbReference type="SAM" id="SignalP"/>
    </source>
</evidence>
<feature type="domain" description="Isopropylmalate dehydrogenase-like" evidence="4">
    <location>
        <begin position="86"/>
        <end position="297"/>
    </location>
</feature>
<dbReference type="Gene3D" id="3.40.718.10">
    <property type="entry name" value="Isopropylmalate Dehydrogenase"/>
    <property type="match status" value="2"/>
</dbReference>
<comment type="caution">
    <text evidence="5">The sequence shown here is derived from an EMBL/GenBank/DDBJ whole genome shotgun (WGS) entry which is preliminary data.</text>
</comment>
<dbReference type="PANTHER" id="PTHR11835">
    <property type="entry name" value="DECARBOXYLATING DEHYDROGENASES-ISOCITRATE, ISOPROPYLMALATE, TARTRATE"/>
    <property type="match status" value="1"/>
</dbReference>
<evidence type="ECO:0000259" key="4">
    <source>
        <dbReference type="SMART" id="SM01329"/>
    </source>
</evidence>
<evidence type="ECO:0000256" key="1">
    <source>
        <dbReference type="ARBA" id="ARBA00007769"/>
    </source>
</evidence>
<organism evidence="5 6">
    <name type="scientific">Toxocara canis</name>
    <name type="common">Canine roundworm</name>
    <dbReference type="NCBI Taxonomy" id="6265"/>
    <lineage>
        <taxon>Eukaryota</taxon>
        <taxon>Metazoa</taxon>
        <taxon>Ecdysozoa</taxon>
        <taxon>Nematoda</taxon>
        <taxon>Chromadorea</taxon>
        <taxon>Rhabditida</taxon>
        <taxon>Spirurina</taxon>
        <taxon>Ascaridomorpha</taxon>
        <taxon>Ascaridoidea</taxon>
        <taxon>Toxocaridae</taxon>
        <taxon>Toxocara</taxon>
    </lineage>
</organism>
<dbReference type="GO" id="GO:0006102">
    <property type="term" value="P:isocitrate metabolic process"/>
    <property type="evidence" value="ECO:0007669"/>
    <property type="project" value="TreeGrafter"/>
</dbReference>
<keyword evidence="3" id="KW-0732">Signal</keyword>
<dbReference type="EMBL" id="JPKZ01002896">
    <property type="protein sequence ID" value="KHN74593.1"/>
    <property type="molecule type" value="Genomic_DNA"/>
</dbReference>
<protein>
    <submittedName>
        <fullName evidence="5">Putative isocitrate dehydrogenase [NAD] subunit beta, mitochondrial</fullName>
    </submittedName>
</protein>
<evidence type="ECO:0000313" key="6">
    <source>
        <dbReference type="Proteomes" id="UP000031036"/>
    </source>
</evidence>
<dbReference type="STRING" id="6265.A0A0B2UYL8"/>
<dbReference type="InterPro" id="IPR024084">
    <property type="entry name" value="IsoPropMal-DH-like_dom"/>
</dbReference>
<sequence>MRGCYSFALVLAKILVTKVDLLCSGVLSASAFSTQVLCIDGMLSSRGLIGGVARRVFAAGLLGAPKRGVVLEPKREPTPDSPHKLKVTLIPGDGVGPELIYAVEDIVQNTGIPLDFEEVFLSEIHYTRSQSIEEAVSSIAKNNNVALKGVIQESGLGSTKSELQGMNMRLKRELDLFANVVHIRTFEGIKTRHKKKLDFVIVREQTEGEYSSLEHELVPGVIECLKIMTRKKCDRIAKQIANPTAMILCCANMLSHLHLKEYGHALRRAVEKVIAEGKIRTRDLGGYASTSDFAYAVIENFQM</sequence>
<reference evidence="5 6" key="1">
    <citation type="submission" date="2014-11" db="EMBL/GenBank/DDBJ databases">
        <title>Genetic blueprint of the zoonotic pathogen Toxocara canis.</title>
        <authorList>
            <person name="Zhu X.-Q."/>
            <person name="Korhonen P.K."/>
            <person name="Cai H."/>
            <person name="Young N.D."/>
            <person name="Nejsum P."/>
            <person name="von Samson-Himmelstjerna G."/>
            <person name="Boag P.R."/>
            <person name="Tan P."/>
            <person name="Li Q."/>
            <person name="Min J."/>
            <person name="Yang Y."/>
            <person name="Wang X."/>
            <person name="Fang X."/>
            <person name="Hall R.S."/>
            <person name="Hofmann A."/>
            <person name="Sternberg P.W."/>
            <person name="Jex A.R."/>
            <person name="Gasser R.B."/>
        </authorList>
    </citation>
    <scope>NUCLEOTIDE SEQUENCE [LARGE SCALE GENOMIC DNA]</scope>
    <source>
        <strain evidence="5">PN_DK_2014</strain>
    </source>
</reference>
<feature type="chain" id="PRO_5002079437" evidence="3">
    <location>
        <begin position="32"/>
        <end position="303"/>
    </location>
</feature>
<evidence type="ECO:0000313" key="5">
    <source>
        <dbReference type="EMBL" id="KHN74593.1"/>
    </source>
</evidence>